<feature type="domain" description="Chitin-binding type-2" evidence="7">
    <location>
        <begin position="84"/>
        <end position="138"/>
    </location>
</feature>
<accession>A0AB40D8S7</accession>
<evidence type="ECO:0000313" key="9">
    <source>
        <dbReference type="RefSeq" id="XP_065720544.2"/>
    </source>
</evidence>
<dbReference type="SMART" id="SM00494">
    <property type="entry name" value="ChtBD2"/>
    <property type="match status" value="14"/>
</dbReference>
<keyword evidence="2 6" id="KW-0732">Signal</keyword>
<feature type="domain" description="Chitin-binding type-2" evidence="7">
    <location>
        <begin position="467"/>
        <end position="506"/>
    </location>
</feature>
<dbReference type="Gene3D" id="2.170.140.10">
    <property type="entry name" value="Chitin binding domain"/>
    <property type="match status" value="10"/>
</dbReference>
<dbReference type="GO" id="GO:0008061">
    <property type="term" value="F:chitin binding"/>
    <property type="evidence" value="ECO:0007669"/>
    <property type="project" value="UniProtKB-KW"/>
</dbReference>
<evidence type="ECO:0000313" key="8">
    <source>
        <dbReference type="Proteomes" id="UP001652628"/>
    </source>
</evidence>
<dbReference type="Proteomes" id="UP001652628">
    <property type="component" value="Chromosome 3"/>
</dbReference>
<dbReference type="PROSITE" id="PS50940">
    <property type="entry name" value="CHIT_BIND_II"/>
    <property type="match status" value="13"/>
</dbReference>
<feature type="domain" description="Chitin-binding type-2" evidence="7">
    <location>
        <begin position="402"/>
        <end position="456"/>
    </location>
</feature>
<dbReference type="RefSeq" id="XP_065720544.2">
    <property type="nucleotide sequence ID" value="XM_065864472.2"/>
</dbReference>
<feature type="domain" description="Chitin-binding type-2" evidence="7">
    <location>
        <begin position="508"/>
        <end position="562"/>
    </location>
</feature>
<keyword evidence="1" id="KW-0147">Chitin-binding</keyword>
<feature type="domain" description="Chitin-binding type-2" evidence="7">
    <location>
        <begin position="139"/>
        <end position="189"/>
    </location>
</feature>
<sequence>MRTEKMAQSRSTHYGVALCLVVSLCVGSLNAACCKDGETKADEDDCTKYLACCHGEFVSKSCESGEYWDSYWELCVEDNGECKPPTCEDGEIEANPDDCAGYLECVNGDVVILTCPEGDYFNVTQKKCLPDTCGVCVNCTEGTKKPDLDDCAKFQICVNGKYVSQSCRTGYYWNSKKQECELDEGQCNGTPPCKDGELEEDPTDCAGYLSCLNGSLVSKQCPEGAYFNTVYNACVVDTDGICVNCTEGAKEPVENCTQYKVCTDGKFVTKSCQSGYYWNKNASACEKDNGECNGNGTSCTEGVIKVDPTDCAGYLSCLNGNWVGKQCPEGAYFNTAYNICTVDTNGTCVNCTEGAKEPVDDCTQYKICTDGKFVTKSCQSGYYWNRNASACEKDNGECNGNGTSCTEGVIKVDPTDCAGYLSCLNGNWVGKQCPEGAYFNTAYNICTVDTNGTCVNCTEGAKEPVDDCTQYKVCTDGKFVTKSCQGGYYWNKNASACEKDNGECNGNGTSCTEGVIKVDPTDCAGYLSCLNGNWVGKQCPEGAYFNTAYNICTVDTNGTCVNCTEGAKEPVDDCTQYKICTDGKFVTKSCPSGYYWNKNASACEKDNGECNGNSTCTENEVEKNPADCAGYLQCINGAYVARKCSATQFFNATLKECVVDKDNVCIPKTCDPDCCDVPNNSIWSVQNNCSAFYQCVNGNKYEQRCSNNLQYNNKTEQCDYPENVDCDDGSAPPSGPTAGPSGTYCESHGQCVGQKDGTLFPAVKGNCSSAYVICQCECEVKLSCSSGLLYNTEVESCDWPYNVKC</sequence>
<evidence type="ECO:0000256" key="4">
    <source>
        <dbReference type="ARBA" id="ARBA00023157"/>
    </source>
</evidence>
<dbReference type="SUPFAM" id="SSF57625">
    <property type="entry name" value="Invertebrate chitin-binding proteins"/>
    <property type="match status" value="14"/>
</dbReference>
<evidence type="ECO:0000256" key="6">
    <source>
        <dbReference type="SAM" id="SignalP"/>
    </source>
</evidence>
<dbReference type="PANTHER" id="PTHR23301:SF106">
    <property type="entry name" value="CHITIN-BINDING TYPE-2 DOMAIN-CONTAINING PROTEIN-RELATED"/>
    <property type="match status" value="1"/>
</dbReference>
<keyword evidence="5" id="KW-0325">Glycoprotein</keyword>
<keyword evidence="3" id="KW-0677">Repeat</keyword>
<dbReference type="InterPro" id="IPR002557">
    <property type="entry name" value="Chitin-bd_dom"/>
</dbReference>
<reference evidence="9" key="1">
    <citation type="submission" date="2025-08" db="UniProtKB">
        <authorList>
            <consortium name="RefSeq"/>
        </authorList>
    </citation>
    <scope>IDENTIFICATION</scope>
</reference>
<evidence type="ECO:0000256" key="3">
    <source>
        <dbReference type="ARBA" id="ARBA00022737"/>
    </source>
</evidence>
<dbReference type="AlphaFoldDB" id="A0AB40D8S7"/>
<dbReference type="GO" id="GO:0005576">
    <property type="term" value="C:extracellular region"/>
    <property type="evidence" value="ECO:0007669"/>
    <property type="project" value="InterPro"/>
</dbReference>
<feature type="domain" description="Chitin-binding type-2" evidence="7">
    <location>
        <begin position="672"/>
        <end position="728"/>
    </location>
</feature>
<feature type="domain" description="Chitin-binding type-2" evidence="7">
    <location>
        <begin position="573"/>
        <end position="612"/>
    </location>
</feature>
<feature type="domain" description="Chitin-binding type-2" evidence="7">
    <location>
        <begin position="190"/>
        <end position="244"/>
    </location>
</feature>
<dbReference type="PANTHER" id="PTHR23301">
    <property type="entry name" value="CHITIN BINDING PERITROPHIN-A"/>
    <property type="match status" value="1"/>
</dbReference>
<feature type="domain" description="Chitin-binding type-2" evidence="7">
    <location>
        <begin position="361"/>
        <end position="400"/>
    </location>
</feature>
<evidence type="ECO:0000256" key="5">
    <source>
        <dbReference type="ARBA" id="ARBA00023180"/>
    </source>
</evidence>
<dbReference type="InterPro" id="IPR036508">
    <property type="entry name" value="Chitin-bd_dom_sf"/>
</dbReference>
<evidence type="ECO:0000256" key="2">
    <source>
        <dbReference type="ARBA" id="ARBA00022729"/>
    </source>
</evidence>
<feature type="chain" id="PRO_5046725321" evidence="6">
    <location>
        <begin position="32"/>
        <end position="805"/>
    </location>
</feature>
<dbReference type="InterPro" id="IPR051940">
    <property type="entry name" value="Chitin_bind-dev_reg"/>
</dbReference>
<organism evidence="8 9">
    <name type="scientific">Drosophila suzukii</name>
    <name type="common">Spotted-wing drosophila fruit fly</name>
    <dbReference type="NCBI Taxonomy" id="28584"/>
    <lineage>
        <taxon>Eukaryota</taxon>
        <taxon>Metazoa</taxon>
        <taxon>Ecdysozoa</taxon>
        <taxon>Arthropoda</taxon>
        <taxon>Hexapoda</taxon>
        <taxon>Insecta</taxon>
        <taxon>Pterygota</taxon>
        <taxon>Neoptera</taxon>
        <taxon>Endopterygota</taxon>
        <taxon>Diptera</taxon>
        <taxon>Brachycera</taxon>
        <taxon>Muscomorpha</taxon>
        <taxon>Ephydroidea</taxon>
        <taxon>Drosophilidae</taxon>
        <taxon>Drosophila</taxon>
        <taxon>Sophophora</taxon>
    </lineage>
</organism>
<dbReference type="GeneID" id="136116881"/>
<evidence type="ECO:0000256" key="1">
    <source>
        <dbReference type="ARBA" id="ARBA00022669"/>
    </source>
</evidence>
<feature type="signal peptide" evidence="6">
    <location>
        <begin position="1"/>
        <end position="31"/>
    </location>
</feature>
<keyword evidence="4" id="KW-1015">Disulfide bond</keyword>
<feature type="domain" description="Chitin-binding type-2" evidence="7">
    <location>
        <begin position="254"/>
        <end position="294"/>
    </location>
</feature>
<dbReference type="Pfam" id="PF01607">
    <property type="entry name" value="CBM_14"/>
    <property type="match status" value="10"/>
</dbReference>
<gene>
    <name evidence="9" type="primary">LOC136116881</name>
</gene>
<protein>
    <submittedName>
        <fullName evidence="9">Chitin-binding domain protein cbd-1</fullName>
    </submittedName>
</protein>
<feature type="domain" description="Chitin-binding type-2" evidence="7">
    <location>
        <begin position="613"/>
        <end position="667"/>
    </location>
</feature>
<keyword evidence="8" id="KW-1185">Reference proteome</keyword>
<proteinExistence type="predicted"/>
<feature type="domain" description="Chitin-binding type-2" evidence="7">
    <location>
        <begin position="748"/>
        <end position="805"/>
    </location>
</feature>
<feature type="domain" description="Chitin-binding type-2" evidence="7">
    <location>
        <begin position="296"/>
        <end position="350"/>
    </location>
</feature>
<evidence type="ECO:0000259" key="7">
    <source>
        <dbReference type="PROSITE" id="PS50940"/>
    </source>
</evidence>
<name>A0AB40D8S7_DROSZ</name>